<organism evidence="1 2">
    <name type="scientific">Mesorhizobium delmotii</name>
    <dbReference type="NCBI Taxonomy" id="1631247"/>
    <lineage>
        <taxon>Bacteria</taxon>
        <taxon>Pseudomonadati</taxon>
        <taxon>Pseudomonadota</taxon>
        <taxon>Alphaproteobacteria</taxon>
        <taxon>Hyphomicrobiales</taxon>
        <taxon>Phyllobacteriaceae</taxon>
        <taxon>Mesorhizobium</taxon>
    </lineage>
</organism>
<sequence>MHARPCRRLAADPPSITTSSVFGATCVHLDAQSTLQDFELRIVLSEIDSDFGPMRRL</sequence>
<dbReference type="AlphaFoldDB" id="A0A2P9ABQ7"/>
<evidence type="ECO:0000313" key="1">
    <source>
        <dbReference type="EMBL" id="SJM28543.1"/>
    </source>
</evidence>
<keyword evidence="2" id="KW-1185">Reference proteome</keyword>
<dbReference type="EMBL" id="FUIG01000013">
    <property type="protein sequence ID" value="SJM28543.1"/>
    <property type="molecule type" value="Genomic_DNA"/>
</dbReference>
<gene>
    <name evidence="1" type="ORF">BQ8482_110473</name>
</gene>
<protein>
    <submittedName>
        <fullName evidence="1">Uncharacterized protein</fullName>
    </submittedName>
</protein>
<name>A0A2P9ABQ7_9HYPH</name>
<proteinExistence type="predicted"/>
<accession>A0A2P9ABQ7</accession>
<dbReference type="Proteomes" id="UP000245698">
    <property type="component" value="Unassembled WGS sequence"/>
</dbReference>
<reference evidence="2" key="1">
    <citation type="submission" date="2016-12" db="EMBL/GenBank/DDBJ databases">
        <authorList>
            <person name="Brunel B."/>
        </authorList>
    </citation>
    <scope>NUCLEOTIDE SEQUENCE [LARGE SCALE GENOMIC DNA]</scope>
</reference>
<evidence type="ECO:0000313" key="2">
    <source>
        <dbReference type="Proteomes" id="UP000245698"/>
    </source>
</evidence>